<dbReference type="RefSeq" id="WP_015460322.1">
    <property type="nucleotide sequence ID" value="NZ_MIPT01000001.1"/>
</dbReference>
<comment type="similarity">
    <text evidence="1">Belongs to the 'GDXG' lipolytic enzyme family.</text>
</comment>
<proteinExistence type="inferred from homology"/>
<keyword evidence="2 4" id="KW-0378">Hydrolase</keyword>
<dbReference type="PANTHER" id="PTHR48081">
    <property type="entry name" value="AB HYDROLASE SUPERFAMILY PROTEIN C4A8.06C"/>
    <property type="match status" value="1"/>
</dbReference>
<dbReference type="InterPro" id="IPR029058">
    <property type="entry name" value="AB_hydrolase_fold"/>
</dbReference>
<dbReference type="PROSITE" id="PS01173">
    <property type="entry name" value="LIPASE_GDXG_HIS"/>
    <property type="match status" value="1"/>
</dbReference>
<evidence type="ECO:0000256" key="2">
    <source>
        <dbReference type="ARBA" id="ARBA00022801"/>
    </source>
</evidence>
<sequence length="310" mass="32662">MALDPMTQQILEMMKQSPLCTPPFTVANARAGDDQPIPLPRADIAEVRDIRLSHGGREVAARLYHPEPGRVLPVVVFFHGGGWVLGNLETHDPLARAIAEAAHVAVVSVDYPRAPEARFPEPLEACFAAVAAVAEGQVDGVDGGRIALCGDSAGGNLAAAVALLARDRGVAIAHQLLLYPVIDTDFGNASYTESGADFFLTGPMMRWFWEQYVGEENVANPDPLAAPIRAASLKGLAPATIITAEHDPLRDEGEAYAEKLEEAGVAVTLRRADGMIHGFVSMVGVLPAAAEALAVGAEGLRRSLAEAVPA</sequence>
<name>A0A1S1HCU5_9SPHN</name>
<reference evidence="4 5" key="1">
    <citation type="submission" date="2016-09" db="EMBL/GenBank/DDBJ databases">
        <title>Metabolic pathway, cell adaptation mechanisms and a novel monoxygenase revealed through proteogenomic-transcription analysis of a Sphingomonas haloaromaticamans strain degrading the fungicide ortho-phenylphenol.</title>
        <authorList>
            <person name="Perruchon C."/>
            <person name="Papadopoulou E.S."/>
            <person name="Rousidou C."/>
            <person name="Vasileiadis S."/>
            <person name="Tanou G."/>
            <person name="Amoutzias G."/>
            <person name="Molassiotis A."/>
            <person name="Karpouzas D.G."/>
        </authorList>
    </citation>
    <scope>NUCLEOTIDE SEQUENCE [LARGE SCALE GENOMIC DNA]</scope>
    <source>
        <strain evidence="4 5">P3</strain>
    </source>
</reference>
<gene>
    <name evidence="4" type="primary">nlhH_2</name>
    <name evidence="4" type="ORF">BHE75_01951</name>
</gene>
<evidence type="ECO:0000313" key="4">
    <source>
        <dbReference type="EMBL" id="OHT19957.1"/>
    </source>
</evidence>
<dbReference type="EC" id="3.1.1.1" evidence="4"/>
<feature type="domain" description="Alpha/beta hydrolase fold-3" evidence="3">
    <location>
        <begin position="75"/>
        <end position="280"/>
    </location>
</feature>
<evidence type="ECO:0000313" key="5">
    <source>
        <dbReference type="Proteomes" id="UP000179467"/>
    </source>
</evidence>
<comment type="caution">
    <text evidence="4">The sequence shown here is derived from an EMBL/GenBank/DDBJ whole genome shotgun (WGS) entry which is preliminary data.</text>
</comment>
<dbReference type="SUPFAM" id="SSF53474">
    <property type="entry name" value="alpha/beta-Hydrolases"/>
    <property type="match status" value="1"/>
</dbReference>
<accession>A0A1S1HCU5</accession>
<dbReference type="Proteomes" id="UP000179467">
    <property type="component" value="Unassembled WGS sequence"/>
</dbReference>
<dbReference type="Gene3D" id="3.40.50.1820">
    <property type="entry name" value="alpha/beta hydrolase"/>
    <property type="match status" value="1"/>
</dbReference>
<dbReference type="OrthoDB" id="9806180at2"/>
<dbReference type="GO" id="GO:0106435">
    <property type="term" value="F:carboxylesterase activity"/>
    <property type="evidence" value="ECO:0007669"/>
    <property type="project" value="UniProtKB-EC"/>
</dbReference>
<dbReference type="PANTHER" id="PTHR48081:SF8">
    <property type="entry name" value="ALPHA_BETA HYDROLASE FOLD-3 DOMAIN-CONTAINING PROTEIN-RELATED"/>
    <property type="match status" value="1"/>
</dbReference>
<organism evidence="4 5">
    <name type="scientific">Edaphosphingomonas haloaromaticamans</name>
    <dbReference type="NCBI Taxonomy" id="653954"/>
    <lineage>
        <taxon>Bacteria</taxon>
        <taxon>Pseudomonadati</taxon>
        <taxon>Pseudomonadota</taxon>
        <taxon>Alphaproteobacteria</taxon>
        <taxon>Sphingomonadales</taxon>
        <taxon>Rhizorhabdaceae</taxon>
        <taxon>Edaphosphingomonas</taxon>
    </lineage>
</organism>
<dbReference type="AlphaFoldDB" id="A0A1S1HCU5"/>
<keyword evidence="5" id="KW-1185">Reference proteome</keyword>
<dbReference type="Pfam" id="PF07859">
    <property type="entry name" value="Abhydrolase_3"/>
    <property type="match status" value="1"/>
</dbReference>
<dbReference type="InterPro" id="IPR002168">
    <property type="entry name" value="Lipase_GDXG_HIS_AS"/>
</dbReference>
<dbReference type="InterPro" id="IPR050300">
    <property type="entry name" value="GDXG_lipolytic_enzyme"/>
</dbReference>
<evidence type="ECO:0000259" key="3">
    <source>
        <dbReference type="Pfam" id="PF07859"/>
    </source>
</evidence>
<protein>
    <submittedName>
        <fullName evidence="4">Carboxylesterase NlhH</fullName>
        <ecNumber evidence="4">3.1.1.1</ecNumber>
    </submittedName>
</protein>
<evidence type="ECO:0000256" key="1">
    <source>
        <dbReference type="ARBA" id="ARBA00010515"/>
    </source>
</evidence>
<dbReference type="EMBL" id="MIPT01000001">
    <property type="protein sequence ID" value="OHT19957.1"/>
    <property type="molecule type" value="Genomic_DNA"/>
</dbReference>
<dbReference type="InterPro" id="IPR013094">
    <property type="entry name" value="AB_hydrolase_3"/>
</dbReference>